<evidence type="ECO:0000256" key="1">
    <source>
        <dbReference type="SAM" id="MobiDB-lite"/>
    </source>
</evidence>
<dbReference type="InterPro" id="IPR001387">
    <property type="entry name" value="Cro/C1-type_HTH"/>
</dbReference>
<evidence type="ECO:0000259" key="2">
    <source>
        <dbReference type="PROSITE" id="PS50943"/>
    </source>
</evidence>
<dbReference type="PROSITE" id="PS50943">
    <property type="entry name" value="HTH_CROC1"/>
    <property type="match status" value="1"/>
</dbReference>
<dbReference type="CDD" id="cd00093">
    <property type="entry name" value="HTH_XRE"/>
    <property type="match status" value="1"/>
</dbReference>
<feature type="compositionally biased region" description="Low complexity" evidence="1">
    <location>
        <begin position="129"/>
        <end position="142"/>
    </location>
</feature>
<evidence type="ECO:0000313" key="4">
    <source>
        <dbReference type="Proteomes" id="UP000603904"/>
    </source>
</evidence>
<dbReference type="InterPro" id="IPR021224">
    <property type="entry name" value="DUF2690"/>
</dbReference>
<organism evidence="3 4">
    <name type="scientific">Microbispora corallina</name>
    <dbReference type="NCBI Taxonomy" id="83302"/>
    <lineage>
        <taxon>Bacteria</taxon>
        <taxon>Bacillati</taxon>
        <taxon>Actinomycetota</taxon>
        <taxon>Actinomycetes</taxon>
        <taxon>Streptosporangiales</taxon>
        <taxon>Streptosporangiaceae</taxon>
        <taxon>Microbispora</taxon>
    </lineage>
</organism>
<dbReference type="SUPFAM" id="SSF47413">
    <property type="entry name" value="lambda repressor-like DNA-binding domains"/>
    <property type="match status" value="1"/>
</dbReference>
<dbReference type="Pfam" id="PF13560">
    <property type="entry name" value="HTH_31"/>
    <property type="match status" value="1"/>
</dbReference>
<proteinExistence type="predicted"/>
<comment type="caution">
    <text evidence="3">The sequence shown here is derived from an EMBL/GenBank/DDBJ whole genome shotgun (WGS) entry which is preliminary data.</text>
</comment>
<dbReference type="SMART" id="SM00530">
    <property type="entry name" value="HTH_XRE"/>
    <property type="match status" value="1"/>
</dbReference>
<feature type="compositionally biased region" description="Polar residues" evidence="1">
    <location>
        <begin position="171"/>
        <end position="190"/>
    </location>
</feature>
<feature type="region of interest" description="Disordered" evidence="1">
    <location>
        <begin position="86"/>
        <end position="148"/>
    </location>
</feature>
<feature type="compositionally biased region" description="Basic and acidic residues" evidence="1">
    <location>
        <begin position="191"/>
        <end position="208"/>
    </location>
</feature>
<gene>
    <name evidence="3" type="ORF">Mco01_68840</name>
</gene>
<name>A0ABQ4GA47_9ACTN</name>
<protein>
    <recommendedName>
        <fullName evidence="2">HTH cro/C1-type domain-containing protein</fullName>
    </recommendedName>
</protein>
<evidence type="ECO:0000313" key="3">
    <source>
        <dbReference type="EMBL" id="GIH43884.1"/>
    </source>
</evidence>
<dbReference type="EMBL" id="BOOC01000048">
    <property type="protein sequence ID" value="GIH43884.1"/>
    <property type="molecule type" value="Genomic_DNA"/>
</dbReference>
<reference evidence="3 4" key="1">
    <citation type="submission" date="2021-01" db="EMBL/GenBank/DDBJ databases">
        <title>Whole genome shotgun sequence of Microbispora corallina NBRC 16416.</title>
        <authorList>
            <person name="Komaki H."/>
            <person name="Tamura T."/>
        </authorList>
    </citation>
    <scope>NUCLEOTIDE SEQUENCE [LARGE SCALE GENOMIC DNA]</scope>
    <source>
        <strain evidence="3 4">NBRC 16416</strain>
    </source>
</reference>
<dbReference type="RefSeq" id="WP_204060931.1">
    <property type="nucleotide sequence ID" value="NZ_BAAAGP010000013.1"/>
</dbReference>
<feature type="region of interest" description="Disordered" evidence="1">
    <location>
        <begin position="169"/>
        <end position="209"/>
    </location>
</feature>
<dbReference type="Pfam" id="PF10901">
    <property type="entry name" value="DUF2690"/>
    <property type="match status" value="1"/>
</dbReference>
<dbReference type="Gene3D" id="1.10.260.40">
    <property type="entry name" value="lambda repressor-like DNA-binding domains"/>
    <property type="match status" value="1"/>
</dbReference>
<dbReference type="InterPro" id="IPR010982">
    <property type="entry name" value="Lambda_DNA-bd_dom_sf"/>
</dbReference>
<accession>A0ABQ4GA47</accession>
<sequence length="318" mass="34091">MANNVIDPSPEDEDLGHRLRRLRRSAGMSQQRLARELGLSAHSSIVYYESGRRIPPADIVDAYERVFALAPGTLHRSRLRALAARADLASENPRPSTPGRAPTADQPEPARSPETVSAPGRVSSPEAVPDAASPPETAPEPAQRGRPTRRTLLALVNVALLAMTTAATVTPPSSGATLDPTWTSSTQNVTDRAERSDPEPMDGDDPRARGCYPDALTLQTTPLTTPDGHPFGTLRLRESRHCGTVWGSAYYRNPDLYTVRITVHRPSDGATVRSDWSNDTPPGSYSDMLSTGNGCAWVEAIVITPGGTSRPAASACRT</sequence>
<dbReference type="Proteomes" id="UP000603904">
    <property type="component" value="Unassembled WGS sequence"/>
</dbReference>
<feature type="domain" description="HTH cro/C1-type" evidence="2">
    <location>
        <begin position="19"/>
        <end position="74"/>
    </location>
</feature>
<keyword evidence="4" id="KW-1185">Reference proteome</keyword>